<proteinExistence type="predicted"/>
<evidence type="ECO:0000313" key="1">
    <source>
        <dbReference type="EMBL" id="MBW0470331.1"/>
    </source>
</evidence>
<dbReference type="Proteomes" id="UP000765509">
    <property type="component" value="Unassembled WGS sequence"/>
</dbReference>
<evidence type="ECO:0000313" key="2">
    <source>
        <dbReference type="Proteomes" id="UP000765509"/>
    </source>
</evidence>
<dbReference type="EMBL" id="AVOT02002430">
    <property type="protein sequence ID" value="MBW0470331.1"/>
    <property type="molecule type" value="Genomic_DNA"/>
</dbReference>
<dbReference type="AlphaFoldDB" id="A0A9Q3BT06"/>
<reference evidence="1" key="1">
    <citation type="submission" date="2021-03" db="EMBL/GenBank/DDBJ databases">
        <title>Draft genome sequence of rust myrtle Austropuccinia psidii MF-1, a brazilian biotype.</title>
        <authorList>
            <person name="Quecine M.C."/>
            <person name="Pachon D.M.R."/>
            <person name="Bonatelli M.L."/>
            <person name="Correr F.H."/>
            <person name="Franceschini L.M."/>
            <person name="Leite T.F."/>
            <person name="Margarido G.R.A."/>
            <person name="Almeida C.A."/>
            <person name="Ferrarezi J.A."/>
            <person name="Labate C.A."/>
        </authorList>
    </citation>
    <scope>NUCLEOTIDE SEQUENCE</scope>
    <source>
        <strain evidence="1">MF-1</strain>
    </source>
</reference>
<name>A0A9Q3BT06_9BASI</name>
<keyword evidence="2" id="KW-1185">Reference proteome</keyword>
<gene>
    <name evidence="1" type="ORF">O181_010046</name>
</gene>
<organism evidence="1 2">
    <name type="scientific">Austropuccinia psidii MF-1</name>
    <dbReference type="NCBI Taxonomy" id="1389203"/>
    <lineage>
        <taxon>Eukaryota</taxon>
        <taxon>Fungi</taxon>
        <taxon>Dikarya</taxon>
        <taxon>Basidiomycota</taxon>
        <taxon>Pucciniomycotina</taxon>
        <taxon>Pucciniomycetes</taxon>
        <taxon>Pucciniales</taxon>
        <taxon>Sphaerophragmiaceae</taxon>
        <taxon>Austropuccinia</taxon>
    </lineage>
</organism>
<accession>A0A9Q3BT06</accession>
<protein>
    <submittedName>
        <fullName evidence="1">Uncharacterized protein</fullName>
    </submittedName>
</protein>
<sequence length="81" mass="9407">MKAPNRHMLRWKIAIKKYKLNMKIVPEERNINKNSDGLSTWGLANKPDNPAYEFLEAEPQIPIERIKLNGIGTEFAEEVKE</sequence>
<comment type="caution">
    <text evidence="1">The sequence shown here is derived from an EMBL/GenBank/DDBJ whole genome shotgun (WGS) entry which is preliminary data.</text>
</comment>